<gene>
    <name evidence="1" type="ORF">INR99_14280</name>
</gene>
<dbReference type="Proteomes" id="UP000604481">
    <property type="component" value="Unassembled WGS sequence"/>
</dbReference>
<proteinExistence type="predicted"/>
<organism evidence="1 2">
    <name type="scientific">Chitinilyticum piscinae</name>
    <dbReference type="NCBI Taxonomy" id="2866724"/>
    <lineage>
        <taxon>Bacteria</taxon>
        <taxon>Pseudomonadati</taxon>
        <taxon>Pseudomonadota</taxon>
        <taxon>Betaproteobacteria</taxon>
        <taxon>Neisseriales</taxon>
        <taxon>Chitinibacteraceae</taxon>
        <taxon>Chitinilyticum</taxon>
    </lineage>
</organism>
<evidence type="ECO:0000313" key="2">
    <source>
        <dbReference type="Proteomes" id="UP000604481"/>
    </source>
</evidence>
<dbReference type="RefSeq" id="WP_194117053.1">
    <property type="nucleotide sequence ID" value="NZ_JADFUA010000010.1"/>
</dbReference>
<dbReference type="EMBL" id="JADFUA010000010">
    <property type="protein sequence ID" value="MBE9610505.1"/>
    <property type="molecule type" value="Genomic_DNA"/>
</dbReference>
<dbReference type="AlphaFoldDB" id="A0A8J7G1Z4"/>
<name>A0A8J7G1Z4_9NEIS</name>
<sequence>MSLQLLGMGVIGIRLFDRILTAEARQPDELADQIVAEIHDYLPVASPLEKEILFLLVRDTHDILSRYFCSVESLAVRRQVASVIGEMAVRARRLAGHRTH</sequence>
<reference evidence="1 2" key="1">
    <citation type="submission" date="2020-10" db="EMBL/GenBank/DDBJ databases">
        <title>The genome sequence of Chitinilyticum litopenaei 4Y14.</title>
        <authorList>
            <person name="Liu Y."/>
        </authorList>
    </citation>
    <scope>NUCLEOTIDE SEQUENCE [LARGE SCALE GENOMIC DNA]</scope>
    <source>
        <strain evidence="1 2">4Y14</strain>
    </source>
</reference>
<keyword evidence="2" id="KW-1185">Reference proteome</keyword>
<accession>A0A8J7G1Z4</accession>
<protein>
    <submittedName>
        <fullName evidence="1">Uncharacterized protein</fullName>
    </submittedName>
</protein>
<comment type="caution">
    <text evidence="1">The sequence shown here is derived from an EMBL/GenBank/DDBJ whole genome shotgun (WGS) entry which is preliminary data.</text>
</comment>
<evidence type="ECO:0000313" key="1">
    <source>
        <dbReference type="EMBL" id="MBE9610505.1"/>
    </source>
</evidence>